<accession>A0ABU8WIF7</accession>
<dbReference type="InterPro" id="IPR015292">
    <property type="entry name" value="Tscrpt_reg_YbiH_C"/>
</dbReference>
<feature type="domain" description="HTH tetR-type" evidence="7">
    <location>
        <begin position="16"/>
        <end position="76"/>
    </location>
</feature>
<evidence type="ECO:0000256" key="6">
    <source>
        <dbReference type="SAM" id="MobiDB-lite"/>
    </source>
</evidence>
<sequence length="244" mass="26903">MPAPTLPPHPTRADGVEARARILHAALALFAEKGFAKTSTREIAQAAGANIAAISYYFGDKAGLYAATFTEPMGSDAGELIAQFTAPDLSLEQALRIFMTGYVAPLKDSETARQCMRLHMRELIEPTSQWKMELERDLKAPHEALVGLLCRHLGMPANKADDDMHRLAFSVTGLAIQLFVMQDVIGEIRPPLLRSPSHIDTWAERLVQYALALVASEARRRGAIPSPQPRREPVARKKKTDKIL</sequence>
<keyword evidence="9" id="KW-1185">Reference proteome</keyword>
<dbReference type="EMBL" id="JBBKZT010000005">
    <property type="protein sequence ID" value="MEJ8847302.1"/>
    <property type="molecule type" value="Genomic_DNA"/>
</dbReference>
<name>A0ABU8WIF7_9BURK</name>
<dbReference type="SUPFAM" id="SSF46689">
    <property type="entry name" value="Homeodomain-like"/>
    <property type="match status" value="1"/>
</dbReference>
<dbReference type="Gene3D" id="1.10.10.60">
    <property type="entry name" value="Homeodomain-like"/>
    <property type="match status" value="1"/>
</dbReference>
<dbReference type="RefSeq" id="WP_340342454.1">
    <property type="nucleotide sequence ID" value="NZ_JBBKZT010000005.1"/>
</dbReference>
<dbReference type="PROSITE" id="PS01081">
    <property type="entry name" value="HTH_TETR_1"/>
    <property type="match status" value="1"/>
</dbReference>
<gene>
    <name evidence="8" type="ORF">WKW82_11615</name>
</gene>
<evidence type="ECO:0000259" key="7">
    <source>
        <dbReference type="PROSITE" id="PS50977"/>
    </source>
</evidence>
<comment type="caution">
    <text evidence="8">The sequence shown here is derived from an EMBL/GenBank/DDBJ whole genome shotgun (WGS) entry which is preliminary data.</text>
</comment>
<feature type="region of interest" description="Disordered" evidence="6">
    <location>
        <begin position="221"/>
        <end position="244"/>
    </location>
</feature>
<feature type="DNA-binding region" description="H-T-H motif" evidence="5">
    <location>
        <begin position="39"/>
        <end position="58"/>
    </location>
</feature>
<evidence type="ECO:0000313" key="9">
    <source>
        <dbReference type="Proteomes" id="UP001385892"/>
    </source>
</evidence>
<evidence type="ECO:0000256" key="5">
    <source>
        <dbReference type="PROSITE-ProRule" id="PRU00335"/>
    </source>
</evidence>
<proteinExistence type="predicted"/>
<reference evidence="8 9" key="1">
    <citation type="submission" date="2024-03" db="EMBL/GenBank/DDBJ databases">
        <title>Novel species of the genus Variovorax.</title>
        <authorList>
            <person name="Liu Q."/>
            <person name="Xin Y.-H."/>
        </authorList>
    </citation>
    <scope>NUCLEOTIDE SEQUENCE [LARGE SCALE GENOMIC DNA]</scope>
    <source>
        <strain evidence="8 9">KACC 18900</strain>
    </source>
</reference>
<dbReference type="Pfam" id="PF00440">
    <property type="entry name" value="TetR_N"/>
    <property type="match status" value="1"/>
</dbReference>
<dbReference type="PANTHER" id="PTHR30055">
    <property type="entry name" value="HTH-TYPE TRANSCRIPTIONAL REGULATOR RUTR"/>
    <property type="match status" value="1"/>
</dbReference>
<dbReference type="PANTHER" id="PTHR30055:SF226">
    <property type="entry name" value="HTH-TYPE TRANSCRIPTIONAL REGULATOR PKSA"/>
    <property type="match status" value="1"/>
</dbReference>
<evidence type="ECO:0000256" key="4">
    <source>
        <dbReference type="ARBA" id="ARBA00023163"/>
    </source>
</evidence>
<dbReference type="InterPro" id="IPR001647">
    <property type="entry name" value="HTH_TetR"/>
</dbReference>
<dbReference type="Gene3D" id="1.10.357.10">
    <property type="entry name" value="Tetracycline Repressor, domain 2"/>
    <property type="match status" value="1"/>
</dbReference>
<dbReference type="InterPro" id="IPR023772">
    <property type="entry name" value="DNA-bd_HTH_TetR-type_CS"/>
</dbReference>
<feature type="compositionally biased region" description="Basic and acidic residues" evidence="6">
    <location>
        <begin position="229"/>
        <end position="244"/>
    </location>
</feature>
<dbReference type="Pfam" id="PF09209">
    <property type="entry name" value="CecR_C"/>
    <property type="match status" value="1"/>
</dbReference>
<keyword evidence="4" id="KW-0804">Transcription</keyword>
<dbReference type="InterPro" id="IPR009057">
    <property type="entry name" value="Homeodomain-like_sf"/>
</dbReference>
<keyword evidence="3 5" id="KW-0238">DNA-binding</keyword>
<dbReference type="PROSITE" id="PS50977">
    <property type="entry name" value="HTH_TETR_2"/>
    <property type="match status" value="1"/>
</dbReference>
<protein>
    <submittedName>
        <fullName evidence="8">CerR family C-terminal domain-containing protein</fullName>
    </submittedName>
</protein>
<dbReference type="SUPFAM" id="SSF48498">
    <property type="entry name" value="Tetracyclin repressor-like, C-terminal domain"/>
    <property type="match status" value="1"/>
</dbReference>
<keyword evidence="2" id="KW-0805">Transcription regulation</keyword>
<organism evidence="8 9">
    <name type="scientific">Variovorax rhizosphaerae</name>
    <dbReference type="NCBI Taxonomy" id="1836200"/>
    <lineage>
        <taxon>Bacteria</taxon>
        <taxon>Pseudomonadati</taxon>
        <taxon>Pseudomonadota</taxon>
        <taxon>Betaproteobacteria</taxon>
        <taxon>Burkholderiales</taxon>
        <taxon>Comamonadaceae</taxon>
        <taxon>Variovorax</taxon>
    </lineage>
</organism>
<dbReference type="InterPro" id="IPR050109">
    <property type="entry name" value="HTH-type_TetR-like_transc_reg"/>
</dbReference>
<dbReference type="InterPro" id="IPR036271">
    <property type="entry name" value="Tet_transcr_reg_TetR-rel_C_sf"/>
</dbReference>
<dbReference type="Proteomes" id="UP001385892">
    <property type="component" value="Unassembled WGS sequence"/>
</dbReference>
<evidence type="ECO:0000256" key="1">
    <source>
        <dbReference type="ARBA" id="ARBA00022491"/>
    </source>
</evidence>
<evidence type="ECO:0000256" key="3">
    <source>
        <dbReference type="ARBA" id="ARBA00023125"/>
    </source>
</evidence>
<evidence type="ECO:0000313" key="8">
    <source>
        <dbReference type="EMBL" id="MEJ8847302.1"/>
    </source>
</evidence>
<keyword evidence="1" id="KW-0678">Repressor</keyword>
<dbReference type="PRINTS" id="PR00455">
    <property type="entry name" value="HTHTETR"/>
</dbReference>
<evidence type="ECO:0000256" key="2">
    <source>
        <dbReference type="ARBA" id="ARBA00023015"/>
    </source>
</evidence>